<dbReference type="KEGG" id="cam:101509741"/>
<dbReference type="AlphaFoldDB" id="A0A1S2YAS3"/>
<sequence>MASTSTSTSTTTLYLLHFLLMFSSFHCQLTFAFTSQDYHEALEKSILFFEGQRSGKLPSNQKQTWRGDSGLSDGSSYHVDLVGGYYDAGDNVKFGLPMAFTTTLLAWSVLEFGSSMQDQIENARTAIRWSTDYLLKAAVTTPDTLYVQVGEANMDHKCWERPEDMDTPRNVYKVSDQNPGSDVAAETAAALAASSLVFTDSDPTYSSKLLQAAINVFDFANRYRGSYSDSLKSIVCPFYCSYSGYKDELLWGASWIYKASGNNSYMEFIESNGHLLGADDDSNFFSWDDKRPGTKILLSKEFLEKNSEEFQLYKAHADNYICSLIPGTPAFQAQFTPGGVLYKQSASNLQFVTSTTFLLLTYAKYLNLNGGAVSCGTSKLTEQKLIKLAKSQVDYILGDNPKKMSYMVGFGERYPKNIHHRGSSLPSIHEHPQKISCNYGYHYNSLGSPNPNVLVGAIVGGPDKHDNFSDDRNNYQQSEPATYINAPFVGALAFFSAQPTS</sequence>
<dbReference type="eggNOG" id="ENOG502QPI6">
    <property type="taxonomic scope" value="Eukaryota"/>
</dbReference>
<accession>A0A1S2YAS3</accession>
<keyword evidence="3 8" id="KW-0378">Hydrolase</keyword>
<keyword evidence="12" id="KW-1185">Reference proteome</keyword>
<keyword evidence="5 8" id="KW-0119">Carbohydrate metabolism</keyword>
<dbReference type="PROSITE" id="PS00698">
    <property type="entry name" value="GH9_3"/>
    <property type="match status" value="1"/>
</dbReference>
<dbReference type="SUPFAM" id="SSF48208">
    <property type="entry name" value="Six-hairpin glycosidases"/>
    <property type="match status" value="1"/>
</dbReference>
<feature type="active site" evidence="9">
    <location>
        <position position="470"/>
    </location>
</feature>
<evidence type="ECO:0000256" key="6">
    <source>
        <dbReference type="ARBA" id="ARBA00023295"/>
    </source>
</evidence>
<evidence type="ECO:0000256" key="8">
    <source>
        <dbReference type="PROSITE-ProRule" id="PRU10059"/>
    </source>
</evidence>
<dbReference type="InterPro" id="IPR008928">
    <property type="entry name" value="6-hairpin_glycosidase_sf"/>
</dbReference>
<dbReference type="PROSITE" id="PS00592">
    <property type="entry name" value="GH9_2"/>
    <property type="match status" value="1"/>
</dbReference>
<dbReference type="OrthoDB" id="10257085at2759"/>
<name>A0A1S2YAS3_CICAR</name>
<keyword evidence="7 8" id="KW-0624">Polysaccharide degradation</keyword>
<dbReference type="InterPro" id="IPR001701">
    <property type="entry name" value="Glyco_hydro_9"/>
</dbReference>
<dbReference type="Gene3D" id="1.50.10.10">
    <property type="match status" value="1"/>
</dbReference>
<gene>
    <name evidence="13" type="primary">LOC101509741</name>
</gene>
<dbReference type="PANTHER" id="PTHR22298">
    <property type="entry name" value="ENDO-1,4-BETA-GLUCANASE"/>
    <property type="match status" value="1"/>
</dbReference>
<organism evidence="12 13">
    <name type="scientific">Cicer arietinum</name>
    <name type="common">Chickpea</name>
    <name type="synonym">Garbanzo</name>
    <dbReference type="NCBI Taxonomy" id="3827"/>
    <lineage>
        <taxon>Eukaryota</taxon>
        <taxon>Viridiplantae</taxon>
        <taxon>Streptophyta</taxon>
        <taxon>Embryophyta</taxon>
        <taxon>Tracheophyta</taxon>
        <taxon>Spermatophyta</taxon>
        <taxon>Magnoliopsida</taxon>
        <taxon>eudicotyledons</taxon>
        <taxon>Gunneridae</taxon>
        <taxon>Pentapetalae</taxon>
        <taxon>rosids</taxon>
        <taxon>fabids</taxon>
        <taxon>Fabales</taxon>
        <taxon>Fabaceae</taxon>
        <taxon>Papilionoideae</taxon>
        <taxon>50 kb inversion clade</taxon>
        <taxon>NPAAA clade</taxon>
        <taxon>Hologalegina</taxon>
        <taxon>IRL clade</taxon>
        <taxon>Cicereae</taxon>
        <taxon>Cicer</taxon>
    </lineage>
</organism>
<dbReference type="Proteomes" id="UP000087171">
    <property type="component" value="Chromosome Ca5"/>
</dbReference>
<dbReference type="InterPro" id="IPR012341">
    <property type="entry name" value="6hp_glycosidase-like_sf"/>
</dbReference>
<dbReference type="InterPro" id="IPR033126">
    <property type="entry name" value="Glyco_hydro_9_Asp/Glu_AS"/>
</dbReference>
<dbReference type="Pfam" id="PF00759">
    <property type="entry name" value="Glyco_hydro_9"/>
    <property type="match status" value="1"/>
</dbReference>
<comment type="similarity">
    <text evidence="2 8 10">Belongs to the glycosyl hydrolase 9 (cellulase E) family.</text>
</comment>
<evidence type="ECO:0000259" key="11">
    <source>
        <dbReference type="Pfam" id="PF00759"/>
    </source>
</evidence>
<evidence type="ECO:0000256" key="4">
    <source>
        <dbReference type="ARBA" id="ARBA00023001"/>
    </source>
</evidence>
<evidence type="ECO:0000256" key="10">
    <source>
        <dbReference type="RuleBase" id="RU361166"/>
    </source>
</evidence>
<evidence type="ECO:0000256" key="1">
    <source>
        <dbReference type="ARBA" id="ARBA00000966"/>
    </source>
</evidence>
<evidence type="ECO:0000256" key="9">
    <source>
        <dbReference type="PROSITE-ProRule" id="PRU10060"/>
    </source>
</evidence>
<comment type="catalytic activity">
    <reaction evidence="1 10">
        <text>Endohydrolysis of (1-&gt;4)-beta-D-glucosidic linkages in cellulose, lichenin and cereal beta-D-glucans.</text>
        <dbReference type="EC" id="3.2.1.4"/>
    </reaction>
</comment>
<dbReference type="GO" id="GO:0030245">
    <property type="term" value="P:cellulose catabolic process"/>
    <property type="evidence" value="ECO:0007669"/>
    <property type="project" value="UniProtKB-KW"/>
</dbReference>
<dbReference type="STRING" id="3827.A0A1S2YAS3"/>
<feature type="chain" id="PRO_5010002879" description="Endoglucanase" evidence="10">
    <location>
        <begin position="33"/>
        <end position="501"/>
    </location>
</feature>
<protein>
    <recommendedName>
        <fullName evidence="10">Endoglucanase</fullName>
        <ecNumber evidence="10">3.2.1.4</ecNumber>
    </recommendedName>
</protein>
<feature type="signal peptide" evidence="10">
    <location>
        <begin position="1"/>
        <end position="32"/>
    </location>
</feature>
<dbReference type="PaxDb" id="3827-XP_004502058.1"/>
<feature type="active site" evidence="9">
    <location>
        <position position="479"/>
    </location>
</feature>
<dbReference type="FunFam" id="1.50.10.10:FF:000020">
    <property type="entry name" value="Endoglucanase"/>
    <property type="match status" value="1"/>
</dbReference>
<proteinExistence type="inferred from homology"/>
<feature type="domain" description="Glycoside hydrolase family 9" evidence="11">
    <location>
        <begin position="38"/>
        <end position="492"/>
    </location>
</feature>
<keyword evidence="4 10" id="KW-0136">Cellulose degradation</keyword>
<dbReference type="GO" id="GO:0008810">
    <property type="term" value="F:cellulase activity"/>
    <property type="evidence" value="ECO:0007669"/>
    <property type="project" value="UniProtKB-EC"/>
</dbReference>
<keyword evidence="6 8" id="KW-0326">Glycosidase</keyword>
<evidence type="ECO:0000256" key="7">
    <source>
        <dbReference type="ARBA" id="ARBA00023326"/>
    </source>
</evidence>
<evidence type="ECO:0000313" key="13">
    <source>
        <dbReference type="RefSeq" id="XP_004502058.1"/>
    </source>
</evidence>
<dbReference type="GeneID" id="101509741"/>
<reference evidence="12" key="1">
    <citation type="journal article" date="2013" name="Nat. Biotechnol.">
        <title>Draft genome sequence of chickpea (Cicer arietinum) provides a resource for trait improvement.</title>
        <authorList>
            <person name="Varshney R.K."/>
            <person name="Song C."/>
            <person name="Saxena R.K."/>
            <person name="Azam S."/>
            <person name="Yu S."/>
            <person name="Sharpe A.G."/>
            <person name="Cannon S."/>
            <person name="Baek J."/>
            <person name="Rosen B.D."/>
            <person name="Tar'an B."/>
            <person name="Millan T."/>
            <person name="Zhang X."/>
            <person name="Ramsay L.D."/>
            <person name="Iwata A."/>
            <person name="Wang Y."/>
            <person name="Nelson W."/>
            <person name="Farmer A.D."/>
            <person name="Gaur P.M."/>
            <person name="Soderlund C."/>
            <person name="Penmetsa R.V."/>
            <person name="Xu C."/>
            <person name="Bharti A.K."/>
            <person name="He W."/>
            <person name="Winter P."/>
            <person name="Zhao S."/>
            <person name="Hane J.K."/>
            <person name="Carrasquilla-Garcia N."/>
            <person name="Condie J.A."/>
            <person name="Upadhyaya H.D."/>
            <person name="Luo M.C."/>
            <person name="Thudi M."/>
            <person name="Gowda C.L."/>
            <person name="Singh N.P."/>
            <person name="Lichtenzveig J."/>
            <person name="Gali K.K."/>
            <person name="Rubio J."/>
            <person name="Nadarajan N."/>
            <person name="Dolezel J."/>
            <person name="Bansal K.C."/>
            <person name="Xu X."/>
            <person name="Edwards D."/>
            <person name="Zhang G."/>
            <person name="Kahl G."/>
            <person name="Gil J."/>
            <person name="Singh K.B."/>
            <person name="Datta S.K."/>
            <person name="Jackson S.A."/>
            <person name="Wang J."/>
            <person name="Cook D.R."/>
        </authorList>
    </citation>
    <scope>NUCLEOTIDE SEQUENCE [LARGE SCALE GENOMIC DNA]</scope>
    <source>
        <strain evidence="12">cv. CDC Frontier</strain>
    </source>
</reference>
<dbReference type="InterPro" id="IPR018221">
    <property type="entry name" value="Glyco_hydro_9_His_AS"/>
</dbReference>
<evidence type="ECO:0000313" key="12">
    <source>
        <dbReference type="Proteomes" id="UP000087171"/>
    </source>
</evidence>
<feature type="active site" evidence="8">
    <location>
        <position position="419"/>
    </location>
</feature>
<keyword evidence="10" id="KW-0732">Signal</keyword>
<reference evidence="13" key="2">
    <citation type="submission" date="2025-08" db="UniProtKB">
        <authorList>
            <consortium name="RefSeq"/>
        </authorList>
    </citation>
    <scope>IDENTIFICATION</scope>
    <source>
        <tissue evidence="13">Etiolated seedlings</tissue>
    </source>
</reference>
<evidence type="ECO:0000256" key="5">
    <source>
        <dbReference type="ARBA" id="ARBA00023277"/>
    </source>
</evidence>
<evidence type="ECO:0000256" key="2">
    <source>
        <dbReference type="ARBA" id="ARBA00007072"/>
    </source>
</evidence>
<evidence type="ECO:0000256" key="3">
    <source>
        <dbReference type="ARBA" id="ARBA00022801"/>
    </source>
</evidence>
<dbReference type="EC" id="3.2.1.4" evidence="10"/>
<dbReference type="RefSeq" id="XP_004502058.1">
    <property type="nucleotide sequence ID" value="XM_004502001.3"/>
</dbReference>